<keyword evidence="2" id="KW-0472">Membrane</keyword>
<dbReference type="KEGG" id="drm:Dred_1040"/>
<evidence type="ECO:0000313" key="4">
    <source>
        <dbReference type="Proteomes" id="UP000001556"/>
    </source>
</evidence>
<accession>A4J3C2</accession>
<keyword evidence="2" id="KW-0812">Transmembrane</keyword>
<evidence type="ECO:0000313" key="3">
    <source>
        <dbReference type="EMBL" id="ABO49575.1"/>
    </source>
</evidence>
<feature type="transmembrane region" description="Helical" evidence="2">
    <location>
        <begin position="41"/>
        <end position="59"/>
    </location>
</feature>
<evidence type="ECO:0000256" key="2">
    <source>
        <dbReference type="SAM" id="Phobius"/>
    </source>
</evidence>
<feature type="region of interest" description="Disordered" evidence="1">
    <location>
        <begin position="172"/>
        <end position="212"/>
    </location>
</feature>
<dbReference type="STRING" id="349161.Dred_1040"/>
<protein>
    <submittedName>
        <fullName evidence="3">Uncharacterized protein</fullName>
    </submittedName>
</protein>
<reference evidence="3 4" key="1">
    <citation type="submission" date="2007-03" db="EMBL/GenBank/DDBJ databases">
        <title>Complete sequence of Desulfotomaculum reducens MI-1.</title>
        <authorList>
            <consortium name="US DOE Joint Genome Institute"/>
            <person name="Copeland A."/>
            <person name="Lucas S."/>
            <person name="Lapidus A."/>
            <person name="Barry K."/>
            <person name="Detter J.C."/>
            <person name="Glavina del Rio T."/>
            <person name="Hammon N."/>
            <person name="Israni S."/>
            <person name="Dalin E."/>
            <person name="Tice H."/>
            <person name="Pitluck S."/>
            <person name="Sims D."/>
            <person name="Brettin T."/>
            <person name="Bruce D."/>
            <person name="Han C."/>
            <person name="Tapia R."/>
            <person name="Schmutz J."/>
            <person name="Larimer F."/>
            <person name="Land M."/>
            <person name="Hauser L."/>
            <person name="Kyrpides N."/>
            <person name="Kim E."/>
            <person name="Tebo B.M."/>
            <person name="Richardson P."/>
        </authorList>
    </citation>
    <scope>NUCLEOTIDE SEQUENCE [LARGE SCALE GENOMIC DNA]</scope>
    <source>
        <strain evidence="3 4">MI-1</strain>
    </source>
</reference>
<dbReference type="EMBL" id="CP000612">
    <property type="protein sequence ID" value="ABO49575.1"/>
    <property type="molecule type" value="Genomic_DNA"/>
</dbReference>
<proteinExistence type="predicted"/>
<dbReference type="RefSeq" id="WP_011877401.1">
    <property type="nucleotide sequence ID" value="NC_009253.1"/>
</dbReference>
<organism evidence="3 4">
    <name type="scientific">Desulforamulus reducens (strain ATCC BAA-1160 / DSM 100696 / MI-1)</name>
    <name type="common">Desulfotomaculum reducens</name>
    <dbReference type="NCBI Taxonomy" id="349161"/>
    <lineage>
        <taxon>Bacteria</taxon>
        <taxon>Bacillati</taxon>
        <taxon>Bacillota</taxon>
        <taxon>Clostridia</taxon>
        <taxon>Eubacteriales</taxon>
        <taxon>Peptococcaceae</taxon>
        <taxon>Desulforamulus</taxon>
    </lineage>
</organism>
<keyword evidence="2" id="KW-1133">Transmembrane helix</keyword>
<dbReference type="Proteomes" id="UP000001556">
    <property type="component" value="Chromosome"/>
</dbReference>
<dbReference type="Gene3D" id="2.30.30.830">
    <property type="match status" value="1"/>
</dbReference>
<dbReference type="OrthoDB" id="1787373at2"/>
<dbReference type="AlphaFoldDB" id="A4J3C2"/>
<name>A4J3C2_DESRM</name>
<keyword evidence="4" id="KW-1185">Reference proteome</keyword>
<dbReference type="HOGENOM" id="CLU_1298129_0_0_9"/>
<sequence>MQKKSLKDIEINKELFQQIWKKLNETKVEDILPYLKKNKKVALGAVFLLITLVGLVYLVKLNMDTFKSQNGQTAEVSPPAGVNPKLPVSTFLPQEKRTLGQATTLKDPFAGRMKLKGIMTGGGGSNLAIIELGNTSYIAKPGTEISKGLFVEAIKPDLVILKTKEERMYLEFNGRTKTEQISKDKPKAEDKAKEEPAKDKTKDTTASDSNKQ</sequence>
<gene>
    <name evidence="3" type="ordered locus">Dred_1040</name>
</gene>
<evidence type="ECO:0000256" key="1">
    <source>
        <dbReference type="SAM" id="MobiDB-lite"/>
    </source>
</evidence>